<evidence type="ECO:0000256" key="7">
    <source>
        <dbReference type="RuleBase" id="RU367151"/>
    </source>
</evidence>
<evidence type="ECO:0000256" key="2">
    <source>
        <dbReference type="ARBA" id="ARBA00017881"/>
    </source>
</evidence>
<dbReference type="Pfam" id="PF03441">
    <property type="entry name" value="FAD_binding_7"/>
    <property type="match status" value="1"/>
</dbReference>
<proteinExistence type="inferred from homology"/>
<dbReference type="PRINTS" id="PR00147">
    <property type="entry name" value="DNAPHOTLYASE"/>
</dbReference>
<organism evidence="9 10">
    <name type="scientific">Phytopseudomonas flavescens</name>
    <dbReference type="NCBI Taxonomy" id="29435"/>
    <lineage>
        <taxon>Bacteria</taxon>
        <taxon>Pseudomonadati</taxon>
        <taxon>Pseudomonadota</taxon>
        <taxon>Gammaproteobacteria</taxon>
        <taxon>Pseudomonadales</taxon>
        <taxon>Pseudomonadaceae</taxon>
        <taxon>Phytopseudomonas</taxon>
    </lineage>
</organism>
<evidence type="ECO:0000256" key="5">
    <source>
        <dbReference type="ARBA" id="ARBA00022991"/>
    </source>
</evidence>
<dbReference type="PANTHER" id="PTHR11455">
    <property type="entry name" value="CRYPTOCHROME"/>
    <property type="match status" value="1"/>
</dbReference>
<dbReference type="Pfam" id="PF00875">
    <property type="entry name" value="DNA_photolyase"/>
    <property type="match status" value="1"/>
</dbReference>
<dbReference type="PROSITE" id="PS00394">
    <property type="entry name" value="DNA_PHOTOLYASES_1_1"/>
    <property type="match status" value="1"/>
</dbReference>
<comment type="cofactor">
    <cofactor evidence="6 7">
        <name>FAD</name>
        <dbReference type="ChEBI" id="CHEBI:57692"/>
    </cofactor>
    <text evidence="6 7">Binds 1 FAD per subunit.</text>
</comment>
<dbReference type="InterPro" id="IPR002081">
    <property type="entry name" value="Cryptochrome/DNA_photolyase_1"/>
</dbReference>
<accession>A0A1G8MG97</accession>
<keyword evidence="4 6" id="KW-0274">FAD</keyword>
<dbReference type="Gene3D" id="3.40.50.620">
    <property type="entry name" value="HUPs"/>
    <property type="match status" value="1"/>
</dbReference>
<dbReference type="InterPro" id="IPR018394">
    <property type="entry name" value="DNA_photolyase_1_CS_C"/>
</dbReference>
<feature type="binding site" evidence="6">
    <location>
        <position position="231"/>
    </location>
    <ligand>
        <name>FAD</name>
        <dbReference type="ChEBI" id="CHEBI:57692"/>
    </ligand>
</feature>
<dbReference type="AlphaFoldDB" id="A0A1G8MG97"/>
<dbReference type="GO" id="GO:0071949">
    <property type="term" value="F:FAD binding"/>
    <property type="evidence" value="ECO:0007669"/>
    <property type="project" value="TreeGrafter"/>
</dbReference>
<dbReference type="InterPro" id="IPR014133">
    <property type="entry name" value="Cry_DASH"/>
</dbReference>
<comment type="similarity">
    <text evidence="1 7">Belongs to the DNA photolyase class-1 family.</text>
</comment>
<keyword evidence="3 6" id="KW-0285">Flavoprotein</keyword>
<evidence type="ECO:0000256" key="3">
    <source>
        <dbReference type="ARBA" id="ARBA00022630"/>
    </source>
</evidence>
<dbReference type="RefSeq" id="WP_084308087.1">
    <property type="nucleotide sequence ID" value="NZ_FNDG01000021.1"/>
</dbReference>
<feature type="binding site" evidence="6">
    <location>
        <begin position="284"/>
        <end position="291"/>
    </location>
    <ligand>
        <name>FAD</name>
        <dbReference type="ChEBI" id="CHEBI:57692"/>
    </ligand>
</feature>
<dbReference type="PANTHER" id="PTHR11455:SF22">
    <property type="entry name" value="CRYPTOCHROME DASH"/>
    <property type="match status" value="1"/>
</dbReference>
<keyword evidence="5 7" id="KW-0157">Chromophore</keyword>
<comment type="cofactor">
    <cofactor evidence="7">
        <name>(6R)-5,10-methylene-5,6,7,8-tetrahydrofolate</name>
        <dbReference type="ChEBI" id="CHEBI:15636"/>
    </cofactor>
    <text evidence="7">Binds 1 5,10-methenyltetrahydrofolate (MTHF) per subunit.</text>
</comment>
<dbReference type="InterPro" id="IPR036155">
    <property type="entry name" value="Crypto/Photolyase_N_sf"/>
</dbReference>
<dbReference type="PROSITE" id="PS51645">
    <property type="entry name" value="PHR_CRY_ALPHA_BETA"/>
    <property type="match status" value="1"/>
</dbReference>
<evidence type="ECO:0000313" key="9">
    <source>
        <dbReference type="EMBL" id="SDI66902.1"/>
    </source>
</evidence>
<keyword evidence="9" id="KW-0456">Lyase</keyword>
<dbReference type="InterPro" id="IPR005101">
    <property type="entry name" value="Cryptochr/Photolyase_FAD-bd"/>
</dbReference>
<dbReference type="InterPro" id="IPR036134">
    <property type="entry name" value="Crypto/Photolyase_FAD-like_sf"/>
</dbReference>
<feature type="domain" description="Photolyase/cryptochrome alpha/beta" evidence="8">
    <location>
        <begin position="1"/>
        <end position="132"/>
    </location>
</feature>
<dbReference type="STRING" id="29435.SAMN05216588_12192"/>
<dbReference type="InterPro" id="IPR014729">
    <property type="entry name" value="Rossmann-like_a/b/a_fold"/>
</dbReference>
<evidence type="ECO:0000313" key="10">
    <source>
        <dbReference type="Proteomes" id="UP000198606"/>
    </source>
</evidence>
<dbReference type="GO" id="GO:0003904">
    <property type="term" value="F:deoxyribodipyrimidine photo-lyase activity"/>
    <property type="evidence" value="ECO:0007669"/>
    <property type="project" value="TreeGrafter"/>
</dbReference>
<dbReference type="Gene3D" id="1.25.40.80">
    <property type="match status" value="1"/>
</dbReference>
<dbReference type="GO" id="GO:0003677">
    <property type="term" value="F:DNA binding"/>
    <property type="evidence" value="ECO:0007669"/>
    <property type="project" value="TreeGrafter"/>
</dbReference>
<sequence>MRALLWFKQDLRLDDHPALQAALGADRLLPLYVLDPALLQFDEFGSRRIGVHRARFLLESLTALDSALRQRGSKLLVITGRPEEVIGQLVAQFDLQSVLTLDEIAPQELALLARVVDSLGDIPLHTAQSNGLLSEAELPCPLSRMPQVYSQFRALIDTRQYVFQPQAAPDKLPPLPEGIDPHAFALPTQSQLGLGDALSVAPSAFPFSGGEAAAQARLRDYLWDSQGVRRYKDTRNGMIGSEYSSKFSPWLANGSLSPRRVAAELRRHEALHGANESTYWLWLELLWREFFRCTLQRHGQALFEAGGLKATERAPHQIDERFERWTHGRTGMPLVDANMRELIATGFMSNRGRQVVASYLVSDLQQDWRHGAAWFEEHLIDYDPASNWGNWAYLAGVGSDPRLKRLFNALKQARQYDPHGEYVSLWIPELRSLPEQFRHTPFLLSPAQLEAINYPRLERIPQSWQQHLHDVA</sequence>
<name>A0A1G8MG97_9GAMM</name>
<dbReference type="SUPFAM" id="SSF48173">
    <property type="entry name" value="Cryptochrome/photolyase FAD-binding domain"/>
    <property type="match status" value="1"/>
</dbReference>
<dbReference type="NCBIfam" id="TIGR02765">
    <property type="entry name" value="crypto_DASH"/>
    <property type="match status" value="1"/>
</dbReference>
<feature type="binding site" evidence="6">
    <location>
        <begin position="244"/>
        <end position="248"/>
    </location>
    <ligand>
        <name>FAD</name>
        <dbReference type="ChEBI" id="CHEBI:57692"/>
    </ligand>
</feature>
<evidence type="ECO:0000256" key="1">
    <source>
        <dbReference type="ARBA" id="ARBA00005862"/>
    </source>
</evidence>
<feature type="binding site" evidence="6">
    <location>
        <begin position="381"/>
        <end position="383"/>
    </location>
    <ligand>
        <name>FAD</name>
        <dbReference type="ChEBI" id="CHEBI:57692"/>
    </ligand>
</feature>
<dbReference type="SUPFAM" id="SSF52425">
    <property type="entry name" value="Cryptochrome/photolyase, N-terminal domain"/>
    <property type="match status" value="1"/>
</dbReference>
<dbReference type="GO" id="GO:0000719">
    <property type="term" value="P:photoreactive repair"/>
    <property type="evidence" value="ECO:0007669"/>
    <property type="project" value="TreeGrafter"/>
</dbReference>
<dbReference type="EMBL" id="FNDG01000021">
    <property type="protein sequence ID" value="SDI66902.1"/>
    <property type="molecule type" value="Genomic_DNA"/>
</dbReference>
<dbReference type="InterPro" id="IPR006050">
    <property type="entry name" value="DNA_photolyase_N"/>
</dbReference>
<evidence type="ECO:0000259" key="8">
    <source>
        <dbReference type="PROSITE" id="PS51645"/>
    </source>
</evidence>
<evidence type="ECO:0000256" key="4">
    <source>
        <dbReference type="ARBA" id="ARBA00022827"/>
    </source>
</evidence>
<evidence type="ECO:0000256" key="6">
    <source>
        <dbReference type="PIRSR" id="PIRSR602081-1"/>
    </source>
</evidence>
<protein>
    <recommendedName>
        <fullName evidence="2 7">Cryptochrome DASH</fullName>
    </recommendedName>
</protein>
<comment type="function">
    <text evidence="7">May have a photoreceptor function.</text>
</comment>
<gene>
    <name evidence="9" type="ORF">SAMN05216588_12192</name>
</gene>
<dbReference type="Proteomes" id="UP000198606">
    <property type="component" value="Unassembled WGS sequence"/>
</dbReference>
<reference evidence="9 10" key="1">
    <citation type="submission" date="2016-10" db="EMBL/GenBank/DDBJ databases">
        <authorList>
            <person name="de Groot N.N."/>
        </authorList>
    </citation>
    <scope>NUCLEOTIDE SEQUENCE [LARGE SCALE GENOMIC DNA]</scope>
    <source>
        <strain evidence="9 10">LMG 18387</strain>
    </source>
</reference>
<dbReference type="Gene3D" id="1.10.579.10">
    <property type="entry name" value="DNA Cyclobutane Dipyrimidine Photolyase, subunit A, domain 3"/>
    <property type="match status" value="1"/>
</dbReference>